<evidence type="ECO:0000256" key="1">
    <source>
        <dbReference type="ARBA" id="ARBA00022679"/>
    </source>
</evidence>
<dbReference type="PANTHER" id="PTHR46401:SF2">
    <property type="entry name" value="GLYCOSYLTRANSFERASE WBBK-RELATED"/>
    <property type="match status" value="1"/>
</dbReference>
<evidence type="ECO:0000259" key="2">
    <source>
        <dbReference type="Pfam" id="PF00534"/>
    </source>
</evidence>
<dbReference type="Gene3D" id="3.40.50.2000">
    <property type="entry name" value="Glycogen Phosphorylase B"/>
    <property type="match status" value="2"/>
</dbReference>
<dbReference type="Pfam" id="PF13439">
    <property type="entry name" value="Glyco_transf_4"/>
    <property type="match status" value="1"/>
</dbReference>
<evidence type="ECO:0000313" key="5">
    <source>
        <dbReference type="Proteomes" id="UP000238169"/>
    </source>
</evidence>
<keyword evidence="1 4" id="KW-0808">Transferase</keyword>
<dbReference type="InterPro" id="IPR001296">
    <property type="entry name" value="Glyco_trans_1"/>
</dbReference>
<dbReference type="Proteomes" id="UP000238169">
    <property type="component" value="Unassembled WGS sequence"/>
</dbReference>
<dbReference type="InterPro" id="IPR028098">
    <property type="entry name" value="Glyco_trans_4-like_N"/>
</dbReference>
<organism evidence="4 5">
    <name type="scientific">Caballeronia novacaledonica</name>
    <dbReference type="NCBI Taxonomy" id="1544861"/>
    <lineage>
        <taxon>Bacteria</taxon>
        <taxon>Pseudomonadati</taxon>
        <taxon>Pseudomonadota</taxon>
        <taxon>Betaproteobacteria</taxon>
        <taxon>Burkholderiales</taxon>
        <taxon>Burkholderiaceae</taxon>
        <taxon>Caballeronia</taxon>
    </lineage>
</organism>
<accession>A0A2U3I657</accession>
<name>A0A2U3I657_9BURK</name>
<dbReference type="CDD" id="cd03809">
    <property type="entry name" value="GT4_MtfB-like"/>
    <property type="match status" value="1"/>
</dbReference>
<sequence length="452" mass="51140">MQSSRIMIDGYNLALEEGTGISTYSRNLSYTLKELGAQVDVLYGTPRSPRNDLMREIAFFDPNVGKPTWWDRMMYEVQMMASVPAIRATAMHVPMSDVVIKEAYKSRLPRADDFWNVPNVFARSYKLFDTFNWFLTVAMPSRPQIAHWTYPLPLKIAGAQNIYTIHDLVPLRLPYTTLDVKRRYYKLMKALASRAHHIVTVSETSKRDIVNILGIPEERVTNTYQAVDIPAKYANKPTDIVKQEVEGTFNLNYKGYMLFFGAIEPKKNVARLIEAYLGSGVDIPLVIVGKLGWKSEQELKLLNADVINYLEQVDNLMMTRKRIYRIEYASFPLLVSLIRGAKAVMFPSLYEGFGLPALEAMQLGTPVLSSTGGSMPEVCQDAALLVDPYDVRAIAEGIRALDSNAALREDLSQKGRLRAAAFSTDAYAARLDNMYKELEARRRSIVLRHRAA</sequence>
<reference evidence="5" key="1">
    <citation type="submission" date="2018-01" db="EMBL/GenBank/DDBJ databases">
        <authorList>
            <person name="Peeters C."/>
        </authorList>
    </citation>
    <scope>NUCLEOTIDE SEQUENCE [LARGE SCALE GENOMIC DNA]</scope>
</reference>
<dbReference type="GO" id="GO:0016757">
    <property type="term" value="F:glycosyltransferase activity"/>
    <property type="evidence" value="ECO:0007669"/>
    <property type="project" value="InterPro"/>
</dbReference>
<dbReference type="Pfam" id="PF00534">
    <property type="entry name" value="Glycos_transf_1"/>
    <property type="match status" value="1"/>
</dbReference>
<feature type="domain" description="Glycosyltransferase subfamily 4-like N-terminal" evidence="3">
    <location>
        <begin position="20"/>
        <end position="228"/>
    </location>
</feature>
<dbReference type="PANTHER" id="PTHR46401">
    <property type="entry name" value="GLYCOSYLTRANSFERASE WBBK-RELATED"/>
    <property type="match status" value="1"/>
</dbReference>
<feature type="domain" description="Glycosyl transferase family 1" evidence="2">
    <location>
        <begin position="255"/>
        <end position="417"/>
    </location>
</feature>
<evidence type="ECO:0000313" key="4">
    <source>
        <dbReference type="EMBL" id="SPB15587.1"/>
    </source>
</evidence>
<gene>
    <name evidence="4" type="ORF">NOV72_02807</name>
</gene>
<keyword evidence="5" id="KW-1185">Reference proteome</keyword>
<evidence type="ECO:0000259" key="3">
    <source>
        <dbReference type="Pfam" id="PF13439"/>
    </source>
</evidence>
<protein>
    <submittedName>
        <fullName evidence="4">Glycosyl transferase family 1</fullName>
    </submittedName>
</protein>
<dbReference type="EMBL" id="OGTP01000008">
    <property type="protein sequence ID" value="SPB15587.1"/>
    <property type="molecule type" value="Genomic_DNA"/>
</dbReference>
<dbReference type="AlphaFoldDB" id="A0A2U3I657"/>
<dbReference type="GO" id="GO:0009103">
    <property type="term" value="P:lipopolysaccharide biosynthetic process"/>
    <property type="evidence" value="ECO:0007669"/>
    <property type="project" value="TreeGrafter"/>
</dbReference>
<dbReference type="SUPFAM" id="SSF53756">
    <property type="entry name" value="UDP-Glycosyltransferase/glycogen phosphorylase"/>
    <property type="match status" value="1"/>
</dbReference>
<proteinExistence type="predicted"/>